<dbReference type="InterPro" id="IPR010982">
    <property type="entry name" value="Lambda_DNA-bd_dom_sf"/>
</dbReference>
<name>A0A644Y8W7_9ZZZZ</name>
<protein>
    <recommendedName>
        <fullName evidence="1">HTH cro/C1-type domain-containing protein</fullName>
    </recommendedName>
</protein>
<dbReference type="PROSITE" id="PS50943">
    <property type="entry name" value="HTH_CROC1"/>
    <property type="match status" value="1"/>
</dbReference>
<dbReference type="GO" id="GO:0003677">
    <property type="term" value="F:DNA binding"/>
    <property type="evidence" value="ECO:0007669"/>
    <property type="project" value="InterPro"/>
</dbReference>
<accession>A0A644Y8W7</accession>
<dbReference type="EMBL" id="VSSQ01004334">
    <property type="protein sequence ID" value="MPM24749.1"/>
    <property type="molecule type" value="Genomic_DNA"/>
</dbReference>
<dbReference type="AlphaFoldDB" id="A0A644Y8W7"/>
<dbReference type="CDD" id="cd00093">
    <property type="entry name" value="HTH_XRE"/>
    <property type="match status" value="1"/>
</dbReference>
<dbReference type="Gene3D" id="1.10.260.40">
    <property type="entry name" value="lambda repressor-like DNA-binding domains"/>
    <property type="match status" value="1"/>
</dbReference>
<feature type="domain" description="HTH cro/C1-type" evidence="1">
    <location>
        <begin position="4"/>
        <end position="37"/>
    </location>
</feature>
<proteinExistence type="predicted"/>
<comment type="caution">
    <text evidence="2">The sequence shown here is derived from an EMBL/GenBank/DDBJ whole genome shotgun (WGS) entry which is preliminary data.</text>
</comment>
<organism evidence="2">
    <name type="scientific">bioreactor metagenome</name>
    <dbReference type="NCBI Taxonomy" id="1076179"/>
    <lineage>
        <taxon>unclassified sequences</taxon>
        <taxon>metagenomes</taxon>
        <taxon>ecological metagenomes</taxon>
    </lineage>
</organism>
<evidence type="ECO:0000313" key="2">
    <source>
        <dbReference type="EMBL" id="MPM24749.1"/>
    </source>
</evidence>
<dbReference type="InterPro" id="IPR001387">
    <property type="entry name" value="Cro/C1-type_HTH"/>
</dbReference>
<dbReference type="SUPFAM" id="SSF47413">
    <property type="entry name" value="lambda repressor-like DNA-binding domains"/>
    <property type="match status" value="1"/>
</dbReference>
<gene>
    <name evidence="2" type="ORF">SDC9_71234</name>
</gene>
<sequence>MCELANMRKAIGYTQTDMAKEFGISLQAYYRKEKGYTPFTDSEKVIFKNLVIKVFPSATIDSIFFAENAKKYKEV</sequence>
<dbReference type="Pfam" id="PF01381">
    <property type="entry name" value="HTH_3"/>
    <property type="match status" value="1"/>
</dbReference>
<evidence type="ECO:0000259" key="1">
    <source>
        <dbReference type="PROSITE" id="PS50943"/>
    </source>
</evidence>
<reference evidence="2" key="1">
    <citation type="submission" date="2019-08" db="EMBL/GenBank/DDBJ databases">
        <authorList>
            <person name="Kucharzyk K."/>
            <person name="Murdoch R.W."/>
            <person name="Higgins S."/>
            <person name="Loffler F."/>
        </authorList>
    </citation>
    <scope>NUCLEOTIDE SEQUENCE</scope>
</reference>